<feature type="compositionally biased region" description="Low complexity" evidence="1">
    <location>
        <begin position="20"/>
        <end position="42"/>
    </location>
</feature>
<gene>
    <name evidence="2" type="ORF">RND71_008293</name>
</gene>
<comment type="caution">
    <text evidence="2">The sequence shown here is derived from an EMBL/GenBank/DDBJ whole genome shotgun (WGS) entry which is preliminary data.</text>
</comment>
<sequence length="134" mass="15033">MPSLTASIMYWDLNRPMEDQTCTSSDSNSSSMDIISTSTLDDTASESANKEDDTAKYMRYPIRISCPVFGALVSWLPTYCGPSSSHLRQRFFQNTRSDINRSRKTTSRESKRPSKIIDTLSLPLGQVLQIPDNA</sequence>
<feature type="region of interest" description="Disordered" evidence="1">
    <location>
        <begin position="20"/>
        <end position="52"/>
    </location>
</feature>
<reference evidence="2" key="1">
    <citation type="submission" date="2023-12" db="EMBL/GenBank/DDBJ databases">
        <title>Genome assembly of Anisodus tanguticus.</title>
        <authorList>
            <person name="Wang Y.-J."/>
        </authorList>
    </citation>
    <scope>NUCLEOTIDE SEQUENCE</scope>
    <source>
        <strain evidence="2">KB-2021</strain>
        <tissue evidence="2">Leaf</tissue>
    </source>
</reference>
<organism evidence="2 3">
    <name type="scientific">Anisodus tanguticus</name>
    <dbReference type="NCBI Taxonomy" id="243964"/>
    <lineage>
        <taxon>Eukaryota</taxon>
        <taxon>Viridiplantae</taxon>
        <taxon>Streptophyta</taxon>
        <taxon>Embryophyta</taxon>
        <taxon>Tracheophyta</taxon>
        <taxon>Spermatophyta</taxon>
        <taxon>Magnoliopsida</taxon>
        <taxon>eudicotyledons</taxon>
        <taxon>Gunneridae</taxon>
        <taxon>Pentapetalae</taxon>
        <taxon>asterids</taxon>
        <taxon>lamiids</taxon>
        <taxon>Solanales</taxon>
        <taxon>Solanaceae</taxon>
        <taxon>Solanoideae</taxon>
        <taxon>Hyoscyameae</taxon>
        <taxon>Anisodus</taxon>
    </lineage>
</organism>
<dbReference type="AlphaFoldDB" id="A0AAE1VTP8"/>
<evidence type="ECO:0000313" key="2">
    <source>
        <dbReference type="EMBL" id="KAK4372909.1"/>
    </source>
</evidence>
<protein>
    <submittedName>
        <fullName evidence="2">Uncharacterized protein</fullName>
    </submittedName>
</protein>
<evidence type="ECO:0000256" key="1">
    <source>
        <dbReference type="SAM" id="MobiDB-lite"/>
    </source>
</evidence>
<accession>A0AAE1VTP8</accession>
<name>A0AAE1VTP8_9SOLA</name>
<proteinExistence type="predicted"/>
<keyword evidence="3" id="KW-1185">Reference proteome</keyword>
<evidence type="ECO:0000313" key="3">
    <source>
        <dbReference type="Proteomes" id="UP001291623"/>
    </source>
</evidence>
<dbReference type="EMBL" id="JAVYJV010000004">
    <property type="protein sequence ID" value="KAK4372909.1"/>
    <property type="molecule type" value="Genomic_DNA"/>
</dbReference>
<dbReference type="Proteomes" id="UP001291623">
    <property type="component" value="Unassembled WGS sequence"/>
</dbReference>